<comment type="caution">
    <text evidence="2">The sequence shown here is derived from an EMBL/GenBank/DDBJ whole genome shotgun (WGS) entry which is preliminary data.</text>
</comment>
<dbReference type="PATRIC" id="fig|1095750.3.peg.1877"/>
<dbReference type="Pfam" id="PF13308">
    <property type="entry name" value="YARHG"/>
    <property type="match status" value="1"/>
</dbReference>
<protein>
    <submittedName>
        <fullName evidence="2">YARHG domain protein</fullName>
    </submittedName>
</protein>
<gene>
    <name evidence="2" type="ORF">HMPREF9970_2395</name>
</gene>
<name>I0R6T4_9FIRM</name>
<dbReference type="EMBL" id="AJGH01000085">
    <property type="protein sequence ID" value="EIC95392.1"/>
    <property type="molecule type" value="Genomic_DNA"/>
</dbReference>
<reference evidence="2 3" key="1">
    <citation type="submission" date="2012-03" db="EMBL/GenBank/DDBJ databases">
        <authorList>
            <person name="Durkin A.S."/>
            <person name="McCorrison J."/>
            <person name="Torralba M."/>
            <person name="Gillis M."/>
            <person name="Methe B."/>
            <person name="Sutton G."/>
            <person name="Nelson K.E."/>
        </authorList>
    </citation>
    <scope>NUCLEOTIDE SEQUENCE [LARGE SCALE GENOMIC DNA]</scope>
    <source>
        <strain evidence="2 3">F0468</strain>
    </source>
</reference>
<dbReference type="Gene3D" id="1.20.58.1690">
    <property type="match status" value="1"/>
</dbReference>
<evidence type="ECO:0000313" key="3">
    <source>
        <dbReference type="Proteomes" id="UP000005039"/>
    </source>
</evidence>
<dbReference type="OrthoDB" id="517663at2"/>
<evidence type="ECO:0000259" key="1">
    <source>
        <dbReference type="Pfam" id="PF13308"/>
    </source>
</evidence>
<accession>I0R6T4</accession>
<dbReference type="InterPro" id="IPR025582">
    <property type="entry name" value="YARHG_dom"/>
</dbReference>
<evidence type="ECO:0000313" key="2">
    <source>
        <dbReference type="EMBL" id="EIC95392.1"/>
    </source>
</evidence>
<dbReference type="InterPro" id="IPR038434">
    <property type="entry name" value="YARHG_sf"/>
</dbReference>
<dbReference type="AlphaFoldDB" id="I0R6T4"/>
<dbReference type="Proteomes" id="UP000005039">
    <property type="component" value="Unassembled WGS sequence"/>
</dbReference>
<keyword evidence="3" id="KW-1185">Reference proteome</keyword>
<dbReference type="RefSeq" id="WP_008754400.1">
    <property type="nucleotide sequence ID" value="NZ_AJGH01000085.1"/>
</dbReference>
<feature type="domain" description="YARHG" evidence="1">
    <location>
        <begin position="255"/>
        <end position="325"/>
    </location>
</feature>
<dbReference type="eggNOG" id="ENOG5033RQS">
    <property type="taxonomic scope" value="Bacteria"/>
</dbReference>
<organism evidence="2 3">
    <name type="scientific">Lachnoanaerobaculum saburreum F0468</name>
    <dbReference type="NCBI Taxonomy" id="1095750"/>
    <lineage>
        <taxon>Bacteria</taxon>
        <taxon>Bacillati</taxon>
        <taxon>Bacillota</taxon>
        <taxon>Clostridia</taxon>
        <taxon>Lachnospirales</taxon>
        <taxon>Lachnospiraceae</taxon>
        <taxon>Lachnoanaerobaculum</taxon>
    </lineage>
</organism>
<proteinExistence type="predicted"/>
<sequence length="329" mass="39390">MKYKLLSVFCISFILLFVFKVKTVAIENKDNNSEMSDERVIEIIKEISDFMDSREKLGVEISYRESDGYHDYYFENPEDDEKLYIYHRDYIKDEAYHYLCKMYDIGFYRGRNTQSGESESGLSNYMYYKIDTNGKFYLKNRDEKNICVQIQFIKSEILTENMPQISDGEVYLELCEDNKWRISKVSQWLNDLAYYDLGYEMKVFFDPEYNSLPEYEEFIEKYGYDSKGNRISMYISTDDNDEIFHGSDTELLSESSNLEKLKKLSKLAACMAREEIYARHGKIYPKFSTEFNYFIRKIWYQENENFSENDLSDIEKENIKIISEYIASF</sequence>